<evidence type="ECO:0000313" key="2">
    <source>
        <dbReference type="EMBL" id="MBB3927802.1"/>
    </source>
</evidence>
<comment type="caution">
    <text evidence="2">The sequence shown here is derived from an EMBL/GenBank/DDBJ whole genome shotgun (WGS) entry which is preliminary data.</text>
</comment>
<dbReference type="Proteomes" id="UP000571950">
    <property type="component" value="Unassembled WGS sequence"/>
</dbReference>
<evidence type="ECO:0000256" key="1">
    <source>
        <dbReference type="SAM" id="SignalP"/>
    </source>
</evidence>
<accession>A0A7W6BQ94</accession>
<feature type="chain" id="PRO_5030652568" description="Alpha-amylase" evidence="1">
    <location>
        <begin position="30"/>
        <end position="360"/>
    </location>
</feature>
<organism evidence="2 3">
    <name type="scientific">Sphingobium jiangsuense</name>
    <dbReference type="NCBI Taxonomy" id="870476"/>
    <lineage>
        <taxon>Bacteria</taxon>
        <taxon>Pseudomonadati</taxon>
        <taxon>Pseudomonadota</taxon>
        <taxon>Alphaproteobacteria</taxon>
        <taxon>Sphingomonadales</taxon>
        <taxon>Sphingomonadaceae</taxon>
        <taxon>Sphingobium</taxon>
    </lineage>
</organism>
<protein>
    <recommendedName>
        <fullName evidence="4">Alpha-amylase</fullName>
    </recommendedName>
</protein>
<evidence type="ECO:0008006" key="4">
    <source>
        <dbReference type="Google" id="ProtNLM"/>
    </source>
</evidence>
<keyword evidence="3" id="KW-1185">Reference proteome</keyword>
<name>A0A7W6BQ94_9SPHN</name>
<reference evidence="2 3" key="1">
    <citation type="submission" date="2020-08" db="EMBL/GenBank/DDBJ databases">
        <title>Genomic Encyclopedia of Type Strains, Phase IV (KMG-IV): sequencing the most valuable type-strain genomes for metagenomic binning, comparative biology and taxonomic classification.</title>
        <authorList>
            <person name="Goeker M."/>
        </authorList>
    </citation>
    <scope>NUCLEOTIDE SEQUENCE [LARGE SCALE GENOMIC DNA]</scope>
    <source>
        <strain evidence="2 3">DSM 26189</strain>
    </source>
</reference>
<feature type="signal peptide" evidence="1">
    <location>
        <begin position="1"/>
        <end position="29"/>
    </location>
</feature>
<gene>
    <name evidence="2" type="ORF">GGR43_003539</name>
</gene>
<dbReference type="RefSeq" id="WP_188073266.1">
    <property type="nucleotide sequence ID" value="NZ_BSPS01000028.1"/>
</dbReference>
<evidence type="ECO:0000313" key="3">
    <source>
        <dbReference type="Proteomes" id="UP000571950"/>
    </source>
</evidence>
<sequence>MTKTVHAAPRAASRSFALATLALSTPVMAHDATDPSGPRADDHAPAGVMYDHMHKAGDVMIGLRLSRDWYDGAMRSGAEALTDTQLAAAGYGTGVQSMRMDMAMLDLMWAPTDTLTLMVMPQYMKMDMVMRGLPSTGGGHGGHGGGHAMMPGETHAHSHEGWGDTIVSGLVRLKRDKAANIHATLGVSIPTGSVDARNANGTFLHYGMQTGSGTWDMLPSLTATGSAGRFGWGGQAAYVWRAENRNDSGYRLGDRFTGTAWGSYRFADGASVSLRGLYTHEGAIKGHYNGAHNHSSPPDLQPNYGGDRLELGFGLNLVATGGPLKGIRIGAEYLVPVHEKVNGIQLARRDGLQLNLGKAF</sequence>
<dbReference type="EMBL" id="JACIDT010000015">
    <property type="protein sequence ID" value="MBB3927802.1"/>
    <property type="molecule type" value="Genomic_DNA"/>
</dbReference>
<dbReference type="AlphaFoldDB" id="A0A7W6BQ94"/>
<proteinExistence type="predicted"/>
<keyword evidence="1" id="KW-0732">Signal</keyword>